<evidence type="ECO:0000256" key="1">
    <source>
        <dbReference type="SAM" id="MobiDB-lite"/>
    </source>
</evidence>
<organism evidence="2 3">
    <name type="scientific">Paramagnetospirillum marisnigri</name>
    <dbReference type="NCBI Taxonomy" id="1285242"/>
    <lineage>
        <taxon>Bacteria</taxon>
        <taxon>Pseudomonadati</taxon>
        <taxon>Pseudomonadota</taxon>
        <taxon>Alphaproteobacteria</taxon>
        <taxon>Rhodospirillales</taxon>
        <taxon>Magnetospirillaceae</taxon>
        <taxon>Paramagnetospirillum</taxon>
    </lineage>
</organism>
<dbReference type="STRING" id="1285242.A6A04_12535"/>
<name>A0A178MX59_9PROT</name>
<evidence type="ECO:0000313" key="3">
    <source>
        <dbReference type="Proteomes" id="UP000078428"/>
    </source>
</evidence>
<gene>
    <name evidence="2" type="ORF">A6A04_12535</name>
</gene>
<proteinExistence type="predicted"/>
<dbReference type="RefSeq" id="WP_068489683.1">
    <property type="nucleotide sequence ID" value="NZ_LWQT01000037.1"/>
</dbReference>
<accession>A0A178MX59</accession>
<dbReference type="AlphaFoldDB" id="A0A178MX59"/>
<comment type="caution">
    <text evidence="2">The sequence shown here is derived from an EMBL/GenBank/DDBJ whole genome shotgun (WGS) entry which is preliminary data.</text>
</comment>
<evidence type="ECO:0000313" key="2">
    <source>
        <dbReference type="EMBL" id="OAN54066.1"/>
    </source>
</evidence>
<dbReference type="Proteomes" id="UP000078428">
    <property type="component" value="Unassembled WGS sequence"/>
</dbReference>
<feature type="region of interest" description="Disordered" evidence="1">
    <location>
        <begin position="147"/>
        <end position="169"/>
    </location>
</feature>
<protein>
    <submittedName>
        <fullName evidence="2">Uncharacterized protein</fullName>
    </submittedName>
</protein>
<sequence>MSDGTVSKADLLDLLARWQAFSELQQHAFAFLASEAIATGEEFENSTNGAAQVLSRMGDASVILDPAQIQAETFAVVHKLQAADRSRQGLEQVASVLETLRRLEAELVEAGGELPPRPDVRDTSARWIAELGGCVSLADWRKRFNEALHGRDPGPRNPAESADIDDELF</sequence>
<dbReference type="OrthoDB" id="7346833at2"/>
<keyword evidence="3" id="KW-1185">Reference proteome</keyword>
<dbReference type="EMBL" id="LWQT01000037">
    <property type="protein sequence ID" value="OAN54066.1"/>
    <property type="molecule type" value="Genomic_DNA"/>
</dbReference>
<reference evidence="2 3" key="1">
    <citation type="submission" date="2016-04" db="EMBL/GenBank/DDBJ databases">
        <title>Draft genome sequence of freshwater magnetotactic bacteria Magnetospirillum marisnigri SP-1 and Magnetospirillum moscoviense BB-1.</title>
        <authorList>
            <person name="Koziaeva V."/>
            <person name="Dziuba M.V."/>
            <person name="Ivanov T.M."/>
            <person name="Kuznetsov B."/>
            <person name="Grouzdev D.S."/>
        </authorList>
    </citation>
    <scope>NUCLEOTIDE SEQUENCE [LARGE SCALE GENOMIC DNA]</scope>
    <source>
        <strain evidence="2 3">SP-1</strain>
    </source>
</reference>